<organism evidence="1">
    <name type="scientific">Oryza brachyantha</name>
    <name type="common">malo sina</name>
    <dbReference type="NCBI Taxonomy" id="4533"/>
    <lineage>
        <taxon>Eukaryota</taxon>
        <taxon>Viridiplantae</taxon>
        <taxon>Streptophyta</taxon>
        <taxon>Embryophyta</taxon>
        <taxon>Tracheophyta</taxon>
        <taxon>Spermatophyta</taxon>
        <taxon>Magnoliopsida</taxon>
        <taxon>Liliopsida</taxon>
        <taxon>Poales</taxon>
        <taxon>Poaceae</taxon>
        <taxon>BOP clade</taxon>
        <taxon>Oryzoideae</taxon>
        <taxon>Oryzeae</taxon>
        <taxon>Oryzinae</taxon>
        <taxon>Oryza</taxon>
    </lineage>
</organism>
<dbReference type="Proteomes" id="UP000006038">
    <property type="component" value="Chromosome 11"/>
</dbReference>
<reference evidence="1" key="2">
    <citation type="submission" date="2013-04" db="UniProtKB">
        <authorList>
            <consortium name="EnsemblPlants"/>
        </authorList>
    </citation>
    <scope>IDENTIFICATION</scope>
</reference>
<accession>J3N829</accession>
<sequence length="135" mass="14833">MCSEEPTKGSDVNSDNLIAITVDDLSKEDWRELERELPDENLQRVKEKLACFQKMRSGTFKKCTAGVLPSPVVPTISQSSWNLTNISAIGSASNSTRNATNSIVRAINYSHRIAILFPEVSTPAELGTRHEVASI</sequence>
<protein>
    <submittedName>
        <fullName evidence="1">Uncharacterized protein</fullName>
    </submittedName>
</protein>
<reference evidence="1" key="1">
    <citation type="journal article" date="2013" name="Nat. Commun.">
        <title>Whole-genome sequencing of Oryza brachyantha reveals mechanisms underlying Oryza genome evolution.</title>
        <authorList>
            <person name="Chen J."/>
            <person name="Huang Q."/>
            <person name="Gao D."/>
            <person name="Wang J."/>
            <person name="Lang Y."/>
            <person name="Liu T."/>
            <person name="Li B."/>
            <person name="Bai Z."/>
            <person name="Luis Goicoechea J."/>
            <person name="Liang C."/>
            <person name="Chen C."/>
            <person name="Zhang W."/>
            <person name="Sun S."/>
            <person name="Liao Y."/>
            <person name="Zhang X."/>
            <person name="Yang L."/>
            <person name="Song C."/>
            <person name="Wang M."/>
            <person name="Shi J."/>
            <person name="Liu G."/>
            <person name="Liu J."/>
            <person name="Zhou H."/>
            <person name="Zhou W."/>
            <person name="Yu Q."/>
            <person name="An N."/>
            <person name="Chen Y."/>
            <person name="Cai Q."/>
            <person name="Wang B."/>
            <person name="Liu B."/>
            <person name="Min J."/>
            <person name="Huang Y."/>
            <person name="Wu H."/>
            <person name="Li Z."/>
            <person name="Zhang Y."/>
            <person name="Yin Y."/>
            <person name="Song W."/>
            <person name="Jiang J."/>
            <person name="Jackson S.A."/>
            <person name="Wing R.A."/>
            <person name="Wang J."/>
            <person name="Chen M."/>
        </authorList>
    </citation>
    <scope>NUCLEOTIDE SEQUENCE [LARGE SCALE GENOMIC DNA]</scope>
    <source>
        <strain evidence="1">cv. IRGC 101232</strain>
    </source>
</reference>
<dbReference type="HOGENOM" id="CLU_1888929_0_0_1"/>
<evidence type="ECO:0000313" key="2">
    <source>
        <dbReference type="Proteomes" id="UP000006038"/>
    </source>
</evidence>
<name>J3N829_ORYBR</name>
<dbReference type="AlphaFoldDB" id="J3N829"/>
<keyword evidence="2" id="KW-1185">Reference proteome</keyword>
<dbReference type="Gramene" id="OB11G19650.1">
    <property type="protein sequence ID" value="OB11G19650.1"/>
    <property type="gene ID" value="OB11G19650"/>
</dbReference>
<proteinExistence type="predicted"/>
<dbReference type="EnsemblPlants" id="OB11G19650.1">
    <property type="protein sequence ID" value="OB11G19650.1"/>
    <property type="gene ID" value="OB11G19650"/>
</dbReference>
<evidence type="ECO:0000313" key="1">
    <source>
        <dbReference type="EnsemblPlants" id="OB11G19650.1"/>
    </source>
</evidence>